<protein>
    <submittedName>
        <fullName evidence="1">Uncharacterized protein</fullName>
    </submittedName>
</protein>
<name>A0A420HL54_9PEZI</name>
<reference evidence="1 2" key="1">
    <citation type="journal article" date="2018" name="BMC Genomics">
        <title>Comparative genome analyses reveal sequence features reflecting distinct modes of host-adaptation between dicot and monocot powdery mildew.</title>
        <authorList>
            <person name="Wu Y."/>
            <person name="Ma X."/>
            <person name="Pan Z."/>
            <person name="Kale S.D."/>
            <person name="Song Y."/>
            <person name="King H."/>
            <person name="Zhang Q."/>
            <person name="Presley C."/>
            <person name="Deng X."/>
            <person name="Wei C.I."/>
            <person name="Xiao S."/>
        </authorList>
    </citation>
    <scope>NUCLEOTIDE SEQUENCE [LARGE SCALE GENOMIC DNA]</scope>
    <source>
        <strain evidence="1">UCSC1</strain>
    </source>
</reference>
<dbReference type="AlphaFoldDB" id="A0A420HL54"/>
<evidence type="ECO:0000313" key="2">
    <source>
        <dbReference type="Proteomes" id="UP000285405"/>
    </source>
</evidence>
<dbReference type="OrthoDB" id="10628512at2759"/>
<dbReference type="Proteomes" id="UP000285405">
    <property type="component" value="Unassembled WGS sequence"/>
</dbReference>
<evidence type="ECO:0000313" key="1">
    <source>
        <dbReference type="EMBL" id="RKF58133.1"/>
    </source>
</evidence>
<gene>
    <name evidence="1" type="ORF">GcC1_184011</name>
</gene>
<dbReference type="EMBL" id="MCBR01018485">
    <property type="protein sequence ID" value="RKF58133.1"/>
    <property type="molecule type" value="Genomic_DNA"/>
</dbReference>
<dbReference type="Pfam" id="PF14223">
    <property type="entry name" value="Retrotran_gag_2"/>
    <property type="match status" value="1"/>
</dbReference>
<accession>A0A420HL54</accession>
<proteinExistence type="predicted"/>
<comment type="caution">
    <text evidence="1">The sequence shown here is derived from an EMBL/GenBank/DDBJ whole genome shotgun (WGS) entry which is preliminary data.</text>
</comment>
<organism evidence="1 2">
    <name type="scientific">Golovinomyces cichoracearum</name>
    <dbReference type="NCBI Taxonomy" id="62708"/>
    <lineage>
        <taxon>Eukaryota</taxon>
        <taxon>Fungi</taxon>
        <taxon>Dikarya</taxon>
        <taxon>Ascomycota</taxon>
        <taxon>Pezizomycotina</taxon>
        <taxon>Leotiomycetes</taxon>
        <taxon>Erysiphales</taxon>
        <taxon>Erysiphaceae</taxon>
        <taxon>Golovinomyces</taxon>
    </lineage>
</organism>
<sequence>MIPDLLPHFNGTAIKSSLIKTSSKQESAGKGLSSNPSAPSNNLTQFKEYQASARTLLCQSYGNDNQCAKVAFSQKPSETYLKLQSEYTTKNESMLLRLLSDVFDITIQKITPVHKKINLLPTLNFQLGNLDQDLKFYDKALAMILLKSTGDEFETMQDIITISAQKSLVTIDDIVDILDSK</sequence>